<dbReference type="GO" id="GO:0000287">
    <property type="term" value="F:magnesium ion binding"/>
    <property type="evidence" value="ECO:0007669"/>
    <property type="project" value="UniProtKB-UniRule"/>
</dbReference>
<dbReference type="GO" id="GO:0009229">
    <property type="term" value="P:thiamine diphosphate biosynthetic process"/>
    <property type="evidence" value="ECO:0007669"/>
    <property type="project" value="UniProtKB-UniRule"/>
</dbReference>
<dbReference type="EMBL" id="MFTC01000090">
    <property type="protein sequence ID" value="OGI49727.1"/>
    <property type="molecule type" value="Genomic_DNA"/>
</dbReference>
<dbReference type="SUPFAM" id="SSF55326">
    <property type="entry name" value="PurM N-terminal domain-like"/>
    <property type="match status" value="1"/>
</dbReference>
<comment type="miscellaneous">
    <text evidence="2">Reaction mechanism of ThiL seems to utilize a direct, inline transfer of the gamma-phosphate of ATP to TMP rather than a phosphorylated enzyme intermediate.</text>
</comment>
<dbReference type="InterPro" id="IPR010918">
    <property type="entry name" value="PurM-like_C_dom"/>
</dbReference>
<comment type="catalytic activity">
    <reaction evidence="2">
        <text>thiamine phosphate + ATP = thiamine diphosphate + ADP</text>
        <dbReference type="Rhea" id="RHEA:15913"/>
        <dbReference type="ChEBI" id="CHEBI:30616"/>
        <dbReference type="ChEBI" id="CHEBI:37575"/>
        <dbReference type="ChEBI" id="CHEBI:58937"/>
        <dbReference type="ChEBI" id="CHEBI:456216"/>
        <dbReference type="EC" id="2.7.4.16"/>
    </reaction>
</comment>
<sequence>MTEFELIRSFFARQDVVRPDVVAGIGDDTALLQPPAGQQLAVTSDLLVSGVHFLPDADPFSLGHKALAVNLSDLAAMGAEPAWFMLNLALPKADARWLEPFCRGMFQLAREHNVQLVGGDTSRGPLAIAIEAHGFVPPGQALRRSGAKIGDRIYVTGALGDAALALRHRLGGIRLIERDLAAVAERLDRPTPRVREGMMLRGIAHSAIDISDGLLADLGHILEMSKVGARINLDKIPVSPVCRSHIKETGWDTVLATGDDYELCFTVPEKNIAALEKLQPACGFHGIGAIESEPGLRIMDESGKPYRPRETGHDHFAEKQNE</sequence>
<dbReference type="NCBIfam" id="TIGR01379">
    <property type="entry name" value="thiL"/>
    <property type="match status" value="1"/>
</dbReference>
<reference evidence="6 7" key="1">
    <citation type="journal article" date="2016" name="Nat. Commun.">
        <title>Thousands of microbial genomes shed light on interconnected biogeochemical processes in an aquifer system.</title>
        <authorList>
            <person name="Anantharaman K."/>
            <person name="Brown C.T."/>
            <person name="Hug L.A."/>
            <person name="Sharon I."/>
            <person name="Castelle C.J."/>
            <person name="Probst A.J."/>
            <person name="Thomas B.C."/>
            <person name="Singh A."/>
            <person name="Wilkins M.J."/>
            <person name="Karaoz U."/>
            <person name="Brodie E.L."/>
            <person name="Williams K.H."/>
            <person name="Hubbard S.S."/>
            <person name="Banfield J.F."/>
        </authorList>
    </citation>
    <scope>NUCLEOTIDE SEQUENCE [LARGE SCALE GENOMIC DNA]</scope>
</reference>
<dbReference type="CDD" id="cd02194">
    <property type="entry name" value="ThiL"/>
    <property type="match status" value="1"/>
</dbReference>
<feature type="binding site" evidence="2">
    <location>
        <position position="45"/>
    </location>
    <ligand>
        <name>Mg(2+)</name>
        <dbReference type="ChEBI" id="CHEBI:18420"/>
        <label>1</label>
    </ligand>
</feature>
<feature type="binding site" evidence="2">
    <location>
        <position position="73"/>
    </location>
    <ligand>
        <name>Mg(2+)</name>
        <dbReference type="ChEBI" id="CHEBI:18420"/>
        <label>4</label>
    </ligand>
</feature>
<protein>
    <recommendedName>
        <fullName evidence="2">Thiamine-monophosphate kinase</fullName>
        <shortName evidence="2">TMP kinase</shortName>
        <shortName evidence="2">Thiamine-phosphate kinase</shortName>
        <ecNumber evidence="2">2.7.4.16</ecNumber>
    </recommendedName>
</protein>
<keyword evidence="1 2" id="KW-0784">Thiamine biosynthesis</keyword>
<evidence type="ECO:0000259" key="5">
    <source>
        <dbReference type="Pfam" id="PF02769"/>
    </source>
</evidence>
<dbReference type="AlphaFoldDB" id="A0A1F6TX84"/>
<dbReference type="InterPro" id="IPR036921">
    <property type="entry name" value="PurM-like_N_sf"/>
</dbReference>
<feature type="binding site" evidence="2">
    <location>
        <position position="211"/>
    </location>
    <ligand>
        <name>ATP</name>
        <dbReference type="ChEBI" id="CHEBI:30616"/>
    </ligand>
</feature>
<feature type="binding site" evidence="2">
    <location>
        <position position="45"/>
    </location>
    <ligand>
        <name>Mg(2+)</name>
        <dbReference type="ChEBI" id="CHEBI:18420"/>
        <label>2</label>
    </ligand>
</feature>
<feature type="binding site" evidence="2">
    <location>
        <position position="28"/>
    </location>
    <ligand>
        <name>Mg(2+)</name>
        <dbReference type="ChEBI" id="CHEBI:18420"/>
        <label>4</label>
    </ligand>
</feature>
<dbReference type="HAMAP" id="MF_02128">
    <property type="entry name" value="TMP_kinase"/>
    <property type="match status" value="1"/>
</dbReference>
<feature type="binding site" evidence="2">
    <location>
        <position position="259"/>
    </location>
    <ligand>
        <name>substrate</name>
    </ligand>
</feature>
<dbReference type="InterPro" id="IPR016188">
    <property type="entry name" value="PurM-like_N"/>
</dbReference>
<dbReference type="UniPathway" id="UPA00060">
    <property type="reaction ID" value="UER00142"/>
</dbReference>
<keyword evidence="2" id="KW-0479">Metal-binding</keyword>
<feature type="binding site" evidence="2">
    <location>
        <position position="212"/>
    </location>
    <ligand>
        <name>Mg(2+)</name>
        <dbReference type="ChEBI" id="CHEBI:18420"/>
        <label>5</label>
    </ligand>
</feature>
<comment type="function">
    <text evidence="2">Catalyzes the ATP-dependent phosphorylation of thiamine-monophosphate (TMP) to form thiamine-pyrophosphate (TPP), the active form of vitamin B1.</text>
</comment>
<evidence type="ECO:0000313" key="7">
    <source>
        <dbReference type="Proteomes" id="UP000179037"/>
    </source>
</evidence>
<dbReference type="Gene3D" id="3.30.1330.10">
    <property type="entry name" value="PurM-like, N-terminal domain"/>
    <property type="match status" value="1"/>
</dbReference>
<dbReference type="STRING" id="1817768.A3A87_08035"/>
<dbReference type="GO" id="GO:0005524">
    <property type="term" value="F:ATP binding"/>
    <property type="evidence" value="ECO:0007669"/>
    <property type="project" value="UniProtKB-UniRule"/>
</dbReference>
<dbReference type="GO" id="GO:0009030">
    <property type="term" value="F:thiamine-phosphate kinase activity"/>
    <property type="evidence" value="ECO:0007669"/>
    <property type="project" value="UniProtKB-UniRule"/>
</dbReference>
<dbReference type="Pfam" id="PF00586">
    <property type="entry name" value="AIRS"/>
    <property type="match status" value="1"/>
</dbReference>
<dbReference type="InterPro" id="IPR006283">
    <property type="entry name" value="ThiL-like"/>
</dbReference>
<evidence type="ECO:0000313" key="6">
    <source>
        <dbReference type="EMBL" id="OGI49727.1"/>
    </source>
</evidence>
<dbReference type="Gene3D" id="3.90.650.10">
    <property type="entry name" value="PurM-like C-terminal domain"/>
    <property type="match status" value="1"/>
</dbReference>
<dbReference type="EC" id="2.7.4.16" evidence="2"/>
<feature type="binding site" evidence="2">
    <location>
        <position position="28"/>
    </location>
    <ligand>
        <name>Mg(2+)</name>
        <dbReference type="ChEBI" id="CHEBI:18420"/>
        <label>3</label>
    </ligand>
</feature>
<keyword evidence="2" id="KW-0460">Magnesium</keyword>
<comment type="caution">
    <text evidence="6">The sequence shown here is derived from an EMBL/GenBank/DDBJ whole genome shotgun (WGS) entry which is preliminary data.</text>
</comment>
<organism evidence="6 7">
    <name type="scientific">Candidatus Muproteobacteria bacterium RIFCSPLOWO2_01_FULL_60_18</name>
    <dbReference type="NCBI Taxonomy" id="1817768"/>
    <lineage>
        <taxon>Bacteria</taxon>
        <taxon>Pseudomonadati</taxon>
        <taxon>Pseudomonadota</taxon>
        <taxon>Candidatus Muproteobacteria</taxon>
    </lineage>
</organism>
<feature type="binding site" evidence="2">
    <location>
        <position position="44"/>
    </location>
    <ligand>
        <name>Mg(2+)</name>
        <dbReference type="ChEBI" id="CHEBI:18420"/>
        <label>1</label>
    </ligand>
</feature>
<accession>A0A1F6TX84</accession>
<evidence type="ECO:0000259" key="4">
    <source>
        <dbReference type="Pfam" id="PF00586"/>
    </source>
</evidence>
<feature type="domain" description="PurM-like C-terminal" evidence="5">
    <location>
        <begin position="148"/>
        <end position="299"/>
    </location>
</feature>
<dbReference type="Proteomes" id="UP000179037">
    <property type="component" value="Unassembled WGS sequence"/>
</dbReference>
<feature type="binding site" evidence="2">
    <location>
        <position position="209"/>
    </location>
    <ligand>
        <name>Mg(2+)</name>
        <dbReference type="ChEBI" id="CHEBI:18420"/>
        <label>3</label>
    </ligand>
</feature>
<evidence type="ECO:0000256" key="2">
    <source>
        <dbReference type="HAMAP-Rule" id="MF_02128"/>
    </source>
</evidence>
<name>A0A1F6TX84_9PROT</name>
<keyword evidence="2" id="KW-0067">ATP-binding</keyword>
<feature type="binding site" evidence="2">
    <location>
        <position position="43"/>
    </location>
    <ligand>
        <name>Mg(2+)</name>
        <dbReference type="ChEBI" id="CHEBI:18420"/>
        <label>4</label>
    </ligand>
</feature>
<feature type="region of interest" description="Disordered" evidence="3">
    <location>
        <begin position="298"/>
        <end position="322"/>
    </location>
</feature>
<dbReference type="PIRSF" id="PIRSF005303">
    <property type="entry name" value="Thiam_monoph_kin"/>
    <property type="match status" value="1"/>
</dbReference>
<gene>
    <name evidence="2" type="primary">thiL</name>
    <name evidence="6" type="ORF">A3A87_08035</name>
</gene>
<feature type="domain" description="PurM-like N-terminal" evidence="4">
    <location>
        <begin position="26"/>
        <end position="135"/>
    </location>
</feature>
<dbReference type="Pfam" id="PF02769">
    <property type="entry name" value="AIRS_C"/>
    <property type="match status" value="1"/>
</dbReference>
<comment type="caution">
    <text evidence="2">Lacks conserved residue(s) required for the propagation of feature annotation.</text>
</comment>
<dbReference type="InterPro" id="IPR036676">
    <property type="entry name" value="PurM-like_C_sf"/>
</dbReference>
<feature type="binding site" evidence="2">
    <location>
        <begin position="119"/>
        <end position="120"/>
    </location>
    <ligand>
        <name>ATP</name>
        <dbReference type="ChEBI" id="CHEBI:30616"/>
    </ligand>
</feature>
<dbReference type="SUPFAM" id="SSF56042">
    <property type="entry name" value="PurM C-terminal domain-like"/>
    <property type="match status" value="1"/>
</dbReference>
<feature type="binding site" evidence="2">
    <location>
        <position position="52"/>
    </location>
    <ligand>
        <name>substrate</name>
    </ligand>
</feature>
<feature type="binding site" evidence="2">
    <location>
        <position position="144"/>
    </location>
    <ligand>
        <name>ATP</name>
        <dbReference type="ChEBI" id="CHEBI:30616"/>
    </ligand>
</feature>
<keyword evidence="2" id="KW-0547">Nucleotide-binding</keyword>
<evidence type="ECO:0000256" key="1">
    <source>
        <dbReference type="ARBA" id="ARBA00022977"/>
    </source>
</evidence>
<feature type="binding site" evidence="2">
    <location>
        <position position="120"/>
    </location>
    <ligand>
        <name>Mg(2+)</name>
        <dbReference type="ChEBI" id="CHEBI:18420"/>
        <label>1</label>
    </ligand>
</feature>
<dbReference type="PANTHER" id="PTHR30270:SF0">
    <property type="entry name" value="THIAMINE-MONOPHOSPHATE KINASE"/>
    <property type="match status" value="1"/>
</dbReference>
<keyword evidence="2" id="KW-0808">Transferase</keyword>
<comment type="pathway">
    <text evidence="2">Cofactor biosynthesis; thiamine diphosphate biosynthesis; thiamine diphosphate from thiamine phosphate: step 1/1.</text>
</comment>
<comment type="similarity">
    <text evidence="2">Belongs to the thiamine-monophosphate kinase family.</text>
</comment>
<proteinExistence type="inferred from homology"/>
<keyword evidence="2 6" id="KW-0418">Kinase</keyword>
<feature type="binding site" evidence="2">
    <location>
        <position position="73"/>
    </location>
    <ligand>
        <name>Mg(2+)</name>
        <dbReference type="ChEBI" id="CHEBI:18420"/>
        <label>3</label>
    </ligand>
</feature>
<dbReference type="GO" id="GO:0009228">
    <property type="term" value="P:thiamine biosynthetic process"/>
    <property type="evidence" value="ECO:0007669"/>
    <property type="project" value="UniProtKB-KW"/>
</dbReference>
<feature type="binding site" evidence="2">
    <location>
        <position position="73"/>
    </location>
    <ligand>
        <name>Mg(2+)</name>
        <dbReference type="ChEBI" id="CHEBI:18420"/>
        <label>2</label>
    </ligand>
</feature>
<evidence type="ECO:0000256" key="3">
    <source>
        <dbReference type="SAM" id="MobiDB-lite"/>
    </source>
</evidence>
<dbReference type="PANTHER" id="PTHR30270">
    <property type="entry name" value="THIAMINE-MONOPHOSPHATE KINASE"/>
    <property type="match status" value="1"/>
</dbReference>